<name>A0A1Y2D374_9FUNG</name>
<dbReference type="AlphaFoldDB" id="A0A1Y2D374"/>
<accession>A0A1Y2D374</accession>
<feature type="region of interest" description="Disordered" evidence="1">
    <location>
        <begin position="158"/>
        <end position="186"/>
    </location>
</feature>
<keyword evidence="3" id="KW-1185">Reference proteome</keyword>
<dbReference type="OrthoDB" id="444325at2759"/>
<feature type="compositionally biased region" description="Polar residues" evidence="1">
    <location>
        <begin position="356"/>
        <end position="370"/>
    </location>
</feature>
<feature type="compositionally biased region" description="Low complexity" evidence="1">
    <location>
        <begin position="229"/>
        <end position="248"/>
    </location>
</feature>
<protein>
    <submittedName>
        <fullName evidence="2">Uncharacterized protein</fullName>
    </submittedName>
</protein>
<sequence>MPSSFALDNSYSLFDDASAFGKTRGYPAHPHSSLDYSPSQQHLTDLDASCFSPPMVPRSVTARPQNDAFFARDLYGVVDFLDVDHDVAAAQHQKELKLQQLKHQQLLIDEQRRMQMQKVRAIQQQRDESAFFESINNAPRATRFSSSFDDDFTAPSVSRNNSFDYPGSPVSPSSTSYSVPSSRNNSVDMDANTFSANMYLHQQQQQLQQLRRQMDTPRYTRDRVYDDQPMSPREPSPSVSVAPSPLQSTGGGTAALTPQLAVALTAAQIQLSQRKKQRDSLPPPGYCCRLCAIEGHWMENCILYKSNKHPQYNNAARAVALNIISPSSQQVLNSLPVVAQPTQLFTPKFYQEHQQKIQQQDLYRHQQQPRYRSYESTSSSPVSVGSPGSTSRFEQIWAQN</sequence>
<comment type="caution">
    <text evidence="2">The sequence shown here is derived from an EMBL/GenBank/DDBJ whole genome shotgun (WGS) entry which is preliminary data.</text>
</comment>
<gene>
    <name evidence="2" type="ORF">BCR33DRAFT_711100</name>
</gene>
<organism evidence="2 3">
    <name type="scientific">Rhizoclosmatium globosum</name>
    <dbReference type="NCBI Taxonomy" id="329046"/>
    <lineage>
        <taxon>Eukaryota</taxon>
        <taxon>Fungi</taxon>
        <taxon>Fungi incertae sedis</taxon>
        <taxon>Chytridiomycota</taxon>
        <taxon>Chytridiomycota incertae sedis</taxon>
        <taxon>Chytridiomycetes</taxon>
        <taxon>Chytridiales</taxon>
        <taxon>Chytriomycetaceae</taxon>
        <taxon>Rhizoclosmatium</taxon>
    </lineage>
</organism>
<feature type="region of interest" description="Disordered" evidence="1">
    <location>
        <begin position="356"/>
        <end position="400"/>
    </location>
</feature>
<evidence type="ECO:0000313" key="3">
    <source>
        <dbReference type="Proteomes" id="UP000193642"/>
    </source>
</evidence>
<dbReference type="EMBL" id="MCGO01000001">
    <property type="protein sequence ID" value="ORY53741.1"/>
    <property type="molecule type" value="Genomic_DNA"/>
</dbReference>
<evidence type="ECO:0000313" key="2">
    <source>
        <dbReference type="EMBL" id="ORY53741.1"/>
    </source>
</evidence>
<feature type="compositionally biased region" description="Basic and acidic residues" evidence="1">
    <location>
        <begin position="212"/>
        <end position="226"/>
    </location>
</feature>
<evidence type="ECO:0000256" key="1">
    <source>
        <dbReference type="SAM" id="MobiDB-lite"/>
    </source>
</evidence>
<feature type="region of interest" description="Disordered" evidence="1">
    <location>
        <begin position="203"/>
        <end position="252"/>
    </location>
</feature>
<dbReference type="Proteomes" id="UP000193642">
    <property type="component" value="Unassembled WGS sequence"/>
</dbReference>
<feature type="compositionally biased region" description="Low complexity" evidence="1">
    <location>
        <begin position="376"/>
        <end position="391"/>
    </location>
</feature>
<reference evidence="2 3" key="1">
    <citation type="submission" date="2016-07" db="EMBL/GenBank/DDBJ databases">
        <title>Pervasive Adenine N6-methylation of Active Genes in Fungi.</title>
        <authorList>
            <consortium name="DOE Joint Genome Institute"/>
            <person name="Mondo S.J."/>
            <person name="Dannebaum R.O."/>
            <person name="Kuo R.C."/>
            <person name="Labutti K."/>
            <person name="Haridas S."/>
            <person name="Kuo A."/>
            <person name="Salamov A."/>
            <person name="Ahrendt S.R."/>
            <person name="Lipzen A."/>
            <person name="Sullivan W."/>
            <person name="Andreopoulos W.B."/>
            <person name="Clum A."/>
            <person name="Lindquist E."/>
            <person name="Daum C."/>
            <person name="Ramamoorthy G.K."/>
            <person name="Gryganskyi A."/>
            <person name="Culley D."/>
            <person name="Magnuson J.K."/>
            <person name="James T.Y."/>
            <person name="O'Malley M.A."/>
            <person name="Stajich J.E."/>
            <person name="Spatafora J.W."/>
            <person name="Visel A."/>
            <person name="Grigoriev I.V."/>
        </authorList>
    </citation>
    <scope>NUCLEOTIDE SEQUENCE [LARGE SCALE GENOMIC DNA]</scope>
    <source>
        <strain evidence="2 3">JEL800</strain>
    </source>
</reference>
<feature type="compositionally biased region" description="Low complexity" evidence="1">
    <location>
        <begin position="168"/>
        <end position="186"/>
    </location>
</feature>
<proteinExistence type="predicted"/>